<dbReference type="PANTHER" id="PTHR14456">
    <property type="entry name" value="INOSITOL POLYPHOSPHATE KINASE 1"/>
    <property type="match status" value="1"/>
</dbReference>
<dbReference type="GO" id="GO:0035299">
    <property type="term" value="F:inositol-1,3,4,5,6-pentakisphosphate 2-kinase activity"/>
    <property type="evidence" value="ECO:0007669"/>
    <property type="project" value="UniProtKB-EC"/>
</dbReference>
<dbReference type="GO" id="GO:0005524">
    <property type="term" value="F:ATP binding"/>
    <property type="evidence" value="ECO:0007669"/>
    <property type="project" value="UniProtKB-KW"/>
</dbReference>
<evidence type="ECO:0000256" key="5">
    <source>
        <dbReference type="ARBA" id="ARBA00022840"/>
    </source>
</evidence>
<organism evidence="8 9">
    <name type="scientific">Lagenidium giganteum</name>
    <dbReference type="NCBI Taxonomy" id="4803"/>
    <lineage>
        <taxon>Eukaryota</taxon>
        <taxon>Sar</taxon>
        <taxon>Stramenopiles</taxon>
        <taxon>Oomycota</taxon>
        <taxon>Peronosporomycetes</taxon>
        <taxon>Pythiales</taxon>
        <taxon>Pythiaceae</taxon>
    </lineage>
</organism>
<evidence type="ECO:0000256" key="6">
    <source>
        <dbReference type="ARBA" id="ARBA00029574"/>
    </source>
</evidence>
<reference evidence="8" key="2">
    <citation type="journal article" date="2023" name="Microbiol Resour">
        <title>Decontamination and Annotation of the Draft Genome Sequence of the Oomycete Lagenidium giganteum ARSEF 373.</title>
        <authorList>
            <person name="Morgan W.R."/>
            <person name="Tartar A."/>
        </authorList>
    </citation>
    <scope>NUCLEOTIDE SEQUENCE</scope>
    <source>
        <strain evidence="8">ARSEF 373</strain>
    </source>
</reference>
<protein>
    <recommendedName>
        <fullName evidence="1">inositol-pentakisphosphate 2-kinase</fullName>
        <ecNumber evidence="1">2.7.1.158</ecNumber>
    </recommendedName>
    <alternativeName>
        <fullName evidence="6">Ins(1,3,4,5,6)P5 2-kinase</fullName>
    </alternativeName>
</protein>
<sequence length="826" mass="93690">MFLVKPQQPRHAACEQQQQQQRQPQPCSTCTPMPSPAKGVPPAANAGMTPKPRRVLGLSARDWKYVAEGGANVLFRHHPTTTLAPWSPTKSGGSAAVEFRGKLLRVKKCDIAEQNERLEEHARERQRRRKAKAEARNGCARPTPKPAYPPHYPHPRQVLEYANKDILPYLVQQLKADDEDDGDDQADARKRREQGSEAEEEEEGGNGSIATVKKDPAHRNCFLQVAELIEVETQFLMELNEQLVGLEFRPPHRRHSQIDVGLQCVMVLPDVTLPPPDNNPLLFFDQPLLDTIRAGVLTDPDAAVVAPLEKESDDITLHSTDQGTDDEPMLDEAEVEAEASGDDTLELILTTEKVLRLNQRLMETTTITSDPSNGSNTTLARPLSIVVSEEDDDQDIGEDDDEEAVEGPGVRLLAASPPRLRRLLSSNHRNIFDCCFRNICVEIKPKIGFKPRGPWIPDIKKRACRFCMHQHYKKATGKVEEISEYCPLDLFSRNPDRVRKALRALQRTPQNNFKVFVRSNKDEVVNVITGLSTDALPKGASQSHYSYCRRKRMGFRHSCQSIGTENELMDAVNDGHETDHSNDHVIPDIVELMTEVLLKLDILQDLKKMQLLDHINVDGIWHLQKLLRRVEAVSSSPGKSRSLKDLVEQIRAQRSADREADTLDEDIEQAGSLKRCLEFLNYAIELLREEIDPIREVKSWEQLRLDEFQEFYRQLMQRFQVATTLKDCSLLLCLRRSADGKAHTDSCKSTHHHASKDAEPFDHLREYEHPVAFRDMVFDCVVAVVDLDVKSHKSVDDYYRLDEKIVQSFLKQVSDHGVPPLCCHED</sequence>
<name>A0AAV2ZA07_9STRA</name>
<accession>A0AAV2ZA07</accession>
<dbReference type="PANTHER" id="PTHR14456:SF2">
    <property type="entry name" value="INOSITOL-PENTAKISPHOSPHATE 2-KINASE"/>
    <property type="match status" value="1"/>
</dbReference>
<dbReference type="InterPro" id="IPR043001">
    <property type="entry name" value="IP5_2-K_N_lobe"/>
</dbReference>
<feature type="region of interest" description="Disordered" evidence="7">
    <location>
        <begin position="175"/>
        <end position="212"/>
    </location>
</feature>
<gene>
    <name evidence="8" type="ORF">N0F65_010688</name>
</gene>
<dbReference type="EC" id="2.7.1.158" evidence="1"/>
<feature type="region of interest" description="Disordered" evidence="7">
    <location>
        <begin position="117"/>
        <end position="154"/>
    </location>
</feature>
<keyword evidence="2" id="KW-0808">Transferase</keyword>
<dbReference type="EMBL" id="DAKRPA010000027">
    <property type="protein sequence ID" value="DBA02760.1"/>
    <property type="molecule type" value="Genomic_DNA"/>
</dbReference>
<dbReference type="GO" id="GO:0032958">
    <property type="term" value="P:inositol phosphate biosynthetic process"/>
    <property type="evidence" value="ECO:0007669"/>
    <property type="project" value="TreeGrafter"/>
</dbReference>
<keyword evidence="3" id="KW-0547">Nucleotide-binding</keyword>
<evidence type="ECO:0000313" key="9">
    <source>
        <dbReference type="Proteomes" id="UP001146120"/>
    </source>
</evidence>
<keyword evidence="9" id="KW-1185">Reference proteome</keyword>
<keyword evidence="5" id="KW-0067">ATP-binding</keyword>
<evidence type="ECO:0000256" key="2">
    <source>
        <dbReference type="ARBA" id="ARBA00022679"/>
    </source>
</evidence>
<evidence type="ECO:0000256" key="1">
    <source>
        <dbReference type="ARBA" id="ARBA00012023"/>
    </source>
</evidence>
<dbReference type="Proteomes" id="UP001146120">
    <property type="component" value="Unassembled WGS sequence"/>
</dbReference>
<feature type="region of interest" description="Disordered" evidence="7">
    <location>
        <begin position="1"/>
        <end position="51"/>
    </location>
</feature>
<proteinExistence type="predicted"/>
<dbReference type="AlphaFoldDB" id="A0AAV2ZA07"/>
<dbReference type="Gene3D" id="3.30.200.110">
    <property type="entry name" value="Inositol-pentakisphosphate 2-kinase, N-lobe"/>
    <property type="match status" value="1"/>
</dbReference>
<evidence type="ECO:0000256" key="3">
    <source>
        <dbReference type="ARBA" id="ARBA00022741"/>
    </source>
</evidence>
<dbReference type="Pfam" id="PF06090">
    <property type="entry name" value="Ins_P5_2-kin"/>
    <property type="match status" value="1"/>
</dbReference>
<feature type="compositionally biased region" description="Basic and acidic residues" evidence="7">
    <location>
        <begin position="186"/>
        <end position="195"/>
    </location>
</feature>
<comment type="caution">
    <text evidence="8">The sequence shown here is derived from an EMBL/GenBank/DDBJ whole genome shotgun (WGS) entry which is preliminary data.</text>
</comment>
<evidence type="ECO:0000256" key="7">
    <source>
        <dbReference type="SAM" id="MobiDB-lite"/>
    </source>
</evidence>
<evidence type="ECO:0000313" key="8">
    <source>
        <dbReference type="EMBL" id="DBA02760.1"/>
    </source>
</evidence>
<feature type="compositionally biased region" description="Low complexity" evidence="7">
    <location>
        <begin position="7"/>
        <end position="27"/>
    </location>
</feature>
<dbReference type="GO" id="GO:0005634">
    <property type="term" value="C:nucleus"/>
    <property type="evidence" value="ECO:0007669"/>
    <property type="project" value="TreeGrafter"/>
</dbReference>
<keyword evidence="4" id="KW-0418">Kinase</keyword>
<feature type="compositionally biased region" description="Pro residues" evidence="7">
    <location>
        <begin position="143"/>
        <end position="152"/>
    </location>
</feature>
<dbReference type="InterPro" id="IPR009286">
    <property type="entry name" value="Ins_P5_2-kin"/>
</dbReference>
<evidence type="ECO:0000256" key="4">
    <source>
        <dbReference type="ARBA" id="ARBA00022777"/>
    </source>
</evidence>
<reference evidence="8" key="1">
    <citation type="submission" date="2022-11" db="EMBL/GenBank/DDBJ databases">
        <authorList>
            <person name="Morgan W.R."/>
            <person name="Tartar A."/>
        </authorList>
    </citation>
    <scope>NUCLEOTIDE SEQUENCE</scope>
    <source>
        <strain evidence="8">ARSEF 373</strain>
    </source>
</reference>